<dbReference type="AlphaFoldDB" id="A0A1G1XMA3"/>
<evidence type="ECO:0000256" key="1">
    <source>
        <dbReference type="ARBA" id="ARBA00004196"/>
    </source>
</evidence>
<proteinExistence type="inferred from homology"/>
<dbReference type="Proteomes" id="UP000178570">
    <property type="component" value="Unassembled WGS sequence"/>
</dbReference>
<dbReference type="PANTHER" id="PTHR32347:SF14">
    <property type="entry name" value="EFFLUX SYSTEM COMPONENT YKNX-RELATED"/>
    <property type="match status" value="1"/>
</dbReference>
<comment type="similarity">
    <text evidence="2">Belongs to the membrane fusion protein (MFP) (TC 8.A.1) family.</text>
</comment>
<dbReference type="Gene3D" id="2.40.30.170">
    <property type="match status" value="1"/>
</dbReference>
<dbReference type="NCBIfam" id="TIGR01730">
    <property type="entry name" value="RND_mfp"/>
    <property type="match status" value="1"/>
</dbReference>
<dbReference type="Gene3D" id="2.40.420.20">
    <property type="match status" value="1"/>
</dbReference>
<protein>
    <recommendedName>
        <fullName evidence="5">Multidrug resistance protein MdtA-like C-terminal permuted SH3 domain-containing protein</fullName>
    </recommendedName>
</protein>
<sequence>MEVNQILATLDSSSALAELEKVKATLKSEEARLEELKRGSRLEEIEVYIAKVNAAKVNVDEARKSLVDKIHDAYTKSDDAIYNQVDQLFTDPKSQTPRLNIVPIDSQLKGDLESFRIVIGFALKSWNDSLINLSSSSDLDVFSLKAKENLDLLRNFLDKIALGVNAMTVGSGFSQTTIDGYKSGVSGARVNINLAISNLSASEEKFKVSLASLLLAGRELELAKSGISQEEIRAQEARVLQAKAGVSSAEVELSKTIIRSPISGIISQQSISVGEIATANKTIFTMISSSGFEIEANVTEIDIAKIEIGNVARVTLDAYGSDVEFIVKIFSIDPAETVIEGVSTYKTKFVFENKDDRIKSGMTANIEMELDLRQSVLIIPQRLIEQNGDARIVTVYEFGKIQQREVRLGQRGSDGSIEILEGLKAGDKIVLP</sequence>
<name>A0A1G1XMA3_9BACT</name>
<organism evidence="6 7">
    <name type="scientific">Candidatus Brennerbacteria bacterium RIFOXYD1_FULL_41_16</name>
    <dbReference type="NCBI Taxonomy" id="1797529"/>
    <lineage>
        <taxon>Bacteria</taxon>
        <taxon>Candidatus Brenneribacteriota</taxon>
    </lineage>
</organism>
<feature type="coiled-coil region" evidence="4">
    <location>
        <begin position="16"/>
        <end position="46"/>
    </location>
</feature>
<accession>A0A1G1XMA3</accession>
<dbReference type="GO" id="GO:0016020">
    <property type="term" value="C:membrane"/>
    <property type="evidence" value="ECO:0007669"/>
    <property type="project" value="InterPro"/>
</dbReference>
<dbReference type="InterPro" id="IPR058627">
    <property type="entry name" value="MdtA-like_C"/>
</dbReference>
<dbReference type="EMBL" id="MHHY01000001">
    <property type="protein sequence ID" value="OGY41034.1"/>
    <property type="molecule type" value="Genomic_DNA"/>
</dbReference>
<gene>
    <name evidence="6" type="ORF">A2570_00110</name>
</gene>
<dbReference type="GO" id="GO:0030313">
    <property type="term" value="C:cell envelope"/>
    <property type="evidence" value="ECO:0007669"/>
    <property type="project" value="UniProtKB-SubCell"/>
</dbReference>
<evidence type="ECO:0000256" key="2">
    <source>
        <dbReference type="ARBA" id="ARBA00009477"/>
    </source>
</evidence>
<dbReference type="PANTHER" id="PTHR32347">
    <property type="entry name" value="EFFLUX SYSTEM COMPONENT YKNX-RELATED"/>
    <property type="match status" value="1"/>
</dbReference>
<dbReference type="GO" id="GO:0022857">
    <property type="term" value="F:transmembrane transporter activity"/>
    <property type="evidence" value="ECO:0007669"/>
    <property type="project" value="InterPro"/>
</dbReference>
<dbReference type="STRING" id="1797529.A2570_00110"/>
<evidence type="ECO:0000256" key="3">
    <source>
        <dbReference type="ARBA" id="ARBA00023054"/>
    </source>
</evidence>
<dbReference type="InterPro" id="IPR050465">
    <property type="entry name" value="UPF0194_transport"/>
</dbReference>
<evidence type="ECO:0000313" key="6">
    <source>
        <dbReference type="EMBL" id="OGY41034.1"/>
    </source>
</evidence>
<evidence type="ECO:0000259" key="5">
    <source>
        <dbReference type="Pfam" id="PF25967"/>
    </source>
</evidence>
<evidence type="ECO:0000256" key="4">
    <source>
        <dbReference type="SAM" id="Coils"/>
    </source>
</evidence>
<dbReference type="Gene3D" id="2.40.50.100">
    <property type="match status" value="1"/>
</dbReference>
<comment type="subcellular location">
    <subcellularLocation>
        <location evidence="1">Cell envelope</location>
    </subcellularLocation>
</comment>
<dbReference type="InterPro" id="IPR006143">
    <property type="entry name" value="RND_pump_MFP"/>
</dbReference>
<evidence type="ECO:0000313" key="7">
    <source>
        <dbReference type="Proteomes" id="UP000178570"/>
    </source>
</evidence>
<comment type="caution">
    <text evidence="6">The sequence shown here is derived from an EMBL/GenBank/DDBJ whole genome shotgun (WGS) entry which is preliminary data.</text>
</comment>
<dbReference type="SUPFAM" id="SSF111369">
    <property type="entry name" value="HlyD-like secretion proteins"/>
    <property type="match status" value="1"/>
</dbReference>
<reference evidence="6 7" key="1">
    <citation type="journal article" date="2016" name="Nat. Commun.">
        <title>Thousands of microbial genomes shed light on interconnected biogeochemical processes in an aquifer system.</title>
        <authorList>
            <person name="Anantharaman K."/>
            <person name="Brown C.T."/>
            <person name="Hug L.A."/>
            <person name="Sharon I."/>
            <person name="Castelle C.J."/>
            <person name="Probst A.J."/>
            <person name="Thomas B.C."/>
            <person name="Singh A."/>
            <person name="Wilkins M.J."/>
            <person name="Karaoz U."/>
            <person name="Brodie E.L."/>
            <person name="Williams K.H."/>
            <person name="Hubbard S.S."/>
            <person name="Banfield J.F."/>
        </authorList>
    </citation>
    <scope>NUCLEOTIDE SEQUENCE [LARGE SCALE GENOMIC DNA]</scope>
</reference>
<dbReference type="Pfam" id="PF25967">
    <property type="entry name" value="RND-MFP_C"/>
    <property type="match status" value="1"/>
</dbReference>
<keyword evidence="3 4" id="KW-0175">Coiled coil</keyword>
<feature type="domain" description="Multidrug resistance protein MdtA-like C-terminal permuted SH3" evidence="5">
    <location>
        <begin position="376"/>
        <end position="430"/>
    </location>
</feature>